<evidence type="ECO:0000259" key="2">
    <source>
        <dbReference type="SMART" id="SM00451"/>
    </source>
</evidence>
<dbReference type="RefSeq" id="XP_007052171.2">
    <property type="nucleotide sequence ID" value="XM_007052109.2"/>
</dbReference>
<protein>
    <submittedName>
        <fullName evidence="4">Uncharacterized protein LOC18614373</fullName>
    </submittedName>
</protein>
<dbReference type="GO" id="GO:0008270">
    <property type="term" value="F:zinc ion binding"/>
    <property type="evidence" value="ECO:0007669"/>
    <property type="project" value="InterPro"/>
</dbReference>
<dbReference type="Gramene" id="Tc01v2_t032330.1">
    <property type="protein sequence ID" value="Tc01v2_p032330.1"/>
    <property type="gene ID" value="Tc01v2_g032330"/>
</dbReference>
<evidence type="ECO:0000256" key="1">
    <source>
        <dbReference type="SAM" id="MobiDB-lite"/>
    </source>
</evidence>
<evidence type="ECO:0000313" key="4">
    <source>
        <dbReference type="RefSeq" id="XP_007052171.2"/>
    </source>
</evidence>
<feature type="compositionally biased region" description="Basic residues" evidence="1">
    <location>
        <begin position="423"/>
        <end position="433"/>
    </location>
</feature>
<sequence length="733" mass="81390">MWPSINKIRGHQMQFSQTMHKQKRISNLGEYIHDLCQFRRIYPFQFLLRGHYFVYAILCFGSKKSCGRVMEYTAKQQPSQQQYQYQQAYDPSQYDQSAAYYSYTNQHQYQYDQGRQQQQYQYYPPPQDSSSQQYSLFCQDAAPIHPPGVPLDAAHRNQPTVYYQPQPAVEPQQQQQQQQVIPVTGSDSGFATANFVGNMDLAQRDNWPPQMQPASRGGRRGGRSSRGGGRGHVGNRGLRPDGSAPPYNRGRGRSGSRHFPPNGVTSAIPNSVDPSGAAAVMPPTAALPTEVPAAPLWPPPRMAWCELCRVDCNRPEILEQHKNGKRHKKNLQVHEELQKLNKVITGQQSVQVPNSGSEVVQLEKVEGSEGQHQQETSPSLAVTNDSKKETEQQKDIVNNSEASTNDSAKAKRKLWDASEARGRGFKRKMRGGRGGKYMKGNERPRRPVEPPKPKGGIPFMCELCNVKCESHVVFNSHLAGKKHIANLKRFHGHRALYGEAGLQALYPPNFNAPSPSFIPQIQQGVTDPQVVLAQLLTYVLSQAQVPGLAAPQLPLLAATSAAPCARLSSSENHYPHKFTEGSLATSEVRGGEAVKVEAETWQQSSVEKSEASLLAGINKTENQKTEPEKNEVSQQQCFTAKFEVPPPVGIDFKAENGALDLENKAVSPPMDNPILATAEYQATGDKPLLSSTSEKDTGTECKTVSSEPVEEEVEEPEEDPEEEVEEEPEEQNK</sequence>
<feature type="region of interest" description="Disordered" evidence="1">
    <location>
        <begin position="200"/>
        <end position="271"/>
    </location>
</feature>
<dbReference type="AlphaFoldDB" id="A0AB32VR85"/>
<dbReference type="GeneID" id="18614373"/>
<dbReference type="Gene3D" id="3.30.160.60">
    <property type="entry name" value="Classic Zinc Finger"/>
    <property type="match status" value="2"/>
</dbReference>
<dbReference type="KEGG" id="tcc:18614373"/>
<feature type="region of interest" description="Disordered" evidence="1">
    <location>
        <begin position="364"/>
        <end position="453"/>
    </location>
</feature>
<proteinExistence type="predicted"/>
<dbReference type="InterPro" id="IPR013087">
    <property type="entry name" value="Znf_C2H2_type"/>
</dbReference>
<dbReference type="InterPro" id="IPR036236">
    <property type="entry name" value="Znf_C2H2_sf"/>
</dbReference>
<dbReference type="SUPFAM" id="SSF57667">
    <property type="entry name" value="beta-beta-alpha zinc fingers"/>
    <property type="match status" value="2"/>
</dbReference>
<dbReference type="Proteomes" id="UP000694886">
    <property type="component" value="Chromosome 1"/>
</dbReference>
<feature type="domain" description="U1-type" evidence="2">
    <location>
        <begin position="300"/>
        <end position="334"/>
    </location>
</feature>
<feature type="compositionally biased region" description="Acidic residues" evidence="1">
    <location>
        <begin position="708"/>
        <end position="733"/>
    </location>
</feature>
<name>A0AB32VR85_THECC</name>
<dbReference type="InterPro" id="IPR003604">
    <property type="entry name" value="Matrin/U1-like-C_Znf_C2H2"/>
</dbReference>
<feature type="compositionally biased region" description="Gly residues" evidence="1">
    <location>
        <begin position="224"/>
        <end position="234"/>
    </location>
</feature>
<feature type="compositionally biased region" description="Basic and acidic residues" evidence="1">
    <location>
        <begin position="385"/>
        <end position="394"/>
    </location>
</feature>
<accession>A0AB32VR85</accession>
<feature type="compositionally biased region" description="Basic and acidic residues" evidence="1">
    <location>
        <begin position="413"/>
        <end position="422"/>
    </location>
</feature>
<reference evidence="3" key="1">
    <citation type="journal article" date="1997" name="Nucleic Acids Res.">
        <title>tRNAscan-SE: a program for improved detection of transfer RNA genes in genomic sequence.</title>
        <authorList>
            <person name="Lowe T.M."/>
            <person name="Eddy S.R."/>
        </authorList>
    </citation>
    <scope>NUCLEOTIDE SEQUENCE [LARGE SCALE GENOMIC DNA]</scope>
    <source>
        <strain evidence="3">r\B97-61/B2</strain>
    </source>
</reference>
<feature type="region of interest" description="Disordered" evidence="1">
    <location>
        <begin position="681"/>
        <end position="733"/>
    </location>
</feature>
<reference evidence="4" key="2">
    <citation type="submission" date="2025-08" db="UniProtKB">
        <authorList>
            <consortium name="RefSeq"/>
        </authorList>
    </citation>
    <scope>IDENTIFICATION</scope>
</reference>
<dbReference type="GO" id="GO:0003676">
    <property type="term" value="F:nucleic acid binding"/>
    <property type="evidence" value="ECO:0007669"/>
    <property type="project" value="InterPro"/>
</dbReference>
<dbReference type="Pfam" id="PF12874">
    <property type="entry name" value="zf-met"/>
    <property type="match status" value="2"/>
</dbReference>
<feature type="domain" description="U1-type" evidence="2">
    <location>
        <begin position="456"/>
        <end position="490"/>
    </location>
</feature>
<dbReference type="PANTHER" id="PTHR47487">
    <property type="entry name" value="OS06G0651300 PROTEIN-RELATED"/>
    <property type="match status" value="1"/>
</dbReference>
<feature type="compositionally biased region" description="Basic and acidic residues" evidence="1">
    <location>
        <begin position="439"/>
        <end position="452"/>
    </location>
</feature>
<dbReference type="SMART" id="SM00451">
    <property type="entry name" value="ZnF_U1"/>
    <property type="match status" value="2"/>
</dbReference>
<organism evidence="3 4">
    <name type="scientific">Theobroma cacao</name>
    <name type="common">Cacao</name>
    <name type="synonym">Cocoa</name>
    <dbReference type="NCBI Taxonomy" id="3641"/>
    <lineage>
        <taxon>Eukaryota</taxon>
        <taxon>Viridiplantae</taxon>
        <taxon>Streptophyta</taxon>
        <taxon>Embryophyta</taxon>
        <taxon>Tracheophyta</taxon>
        <taxon>Spermatophyta</taxon>
        <taxon>Magnoliopsida</taxon>
        <taxon>eudicotyledons</taxon>
        <taxon>Gunneridae</taxon>
        <taxon>Pentapetalae</taxon>
        <taxon>rosids</taxon>
        <taxon>malvids</taxon>
        <taxon>Malvales</taxon>
        <taxon>Malvaceae</taxon>
        <taxon>Byttnerioideae</taxon>
        <taxon>Theobroma</taxon>
    </lineage>
</organism>
<feature type="compositionally biased region" description="Polar residues" evidence="1">
    <location>
        <begin position="370"/>
        <end position="384"/>
    </location>
</feature>
<feature type="compositionally biased region" description="Polar residues" evidence="1">
    <location>
        <begin position="395"/>
        <end position="407"/>
    </location>
</feature>
<evidence type="ECO:0000313" key="3">
    <source>
        <dbReference type="Proteomes" id="UP000694886"/>
    </source>
</evidence>
<dbReference type="PANTHER" id="PTHR47487:SF3">
    <property type="entry name" value="GLUTENIN, HIGH MOLECULAR WEIGHT SUBUNIT 12-LIKE"/>
    <property type="match status" value="1"/>
</dbReference>
<gene>
    <name evidence="4" type="primary">LOC18614373</name>
</gene>